<keyword evidence="3" id="KW-1185">Reference proteome</keyword>
<name>A0A7J6USI2_THATH</name>
<sequence length="257" mass="28487">MLTAAIKLQVSNPTPTTPPPSLRSLPLNHIRRLNLQQCRCTSDFRLSKILRFSTISLQSNDASVATSQPSLFTSSVGSPPSFSPPLQWNLTNRHILLLNAVACLVAISTSWLFFSAIPALMAFRRAAESLEKLMDVMREELPDTMAAVRLSGMEISDLTMELSDLGQEITKGVRSSTQAVRVAEDRLRRLSTMVPKALVQGHANLKKETMEPVLAKTARGLREGIVKGRAFLQMFFSITKFSKVAMNYIAARRQKLT</sequence>
<dbReference type="PANTHER" id="PTHR33825:SF5">
    <property type="entry name" value="TRANSMEMBRANE PROTEIN"/>
    <property type="match status" value="1"/>
</dbReference>
<reference evidence="2 3" key="1">
    <citation type="submission" date="2020-06" db="EMBL/GenBank/DDBJ databases">
        <title>Transcriptomic and genomic resources for Thalictrum thalictroides and T. hernandezii: Facilitating candidate gene discovery in an emerging model plant lineage.</title>
        <authorList>
            <person name="Arias T."/>
            <person name="Riano-Pachon D.M."/>
            <person name="Di Stilio V.S."/>
        </authorList>
    </citation>
    <scope>NUCLEOTIDE SEQUENCE [LARGE SCALE GENOMIC DNA]</scope>
    <source>
        <strain evidence="3">cv. WT478/WT964</strain>
        <tissue evidence="2">Leaves</tissue>
    </source>
</reference>
<keyword evidence="1" id="KW-0472">Membrane</keyword>
<protein>
    <submittedName>
        <fullName evidence="2">Transmembrane protein</fullName>
    </submittedName>
</protein>
<keyword evidence="1 2" id="KW-0812">Transmembrane</keyword>
<dbReference type="OrthoDB" id="1923031at2759"/>
<dbReference type="Proteomes" id="UP000554482">
    <property type="component" value="Unassembled WGS sequence"/>
</dbReference>
<dbReference type="EMBL" id="JABWDY010043912">
    <property type="protein sequence ID" value="KAF5175544.1"/>
    <property type="molecule type" value="Genomic_DNA"/>
</dbReference>
<proteinExistence type="predicted"/>
<accession>A0A7J6USI2</accession>
<feature type="transmembrane region" description="Helical" evidence="1">
    <location>
        <begin position="95"/>
        <end position="123"/>
    </location>
</feature>
<organism evidence="2 3">
    <name type="scientific">Thalictrum thalictroides</name>
    <name type="common">Rue-anemone</name>
    <name type="synonym">Anemone thalictroides</name>
    <dbReference type="NCBI Taxonomy" id="46969"/>
    <lineage>
        <taxon>Eukaryota</taxon>
        <taxon>Viridiplantae</taxon>
        <taxon>Streptophyta</taxon>
        <taxon>Embryophyta</taxon>
        <taxon>Tracheophyta</taxon>
        <taxon>Spermatophyta</taxon>
        <taxon>Magnoliopsida</taxon>
        <taxon>Ranunculales</taxon>
        <taxon>Ranunculaceae</taxon>
        <taxon>Thalictroideae</taxon>
        <taxon>Thalictrum</taxon>
    </lineage>
</organism>
<keyword evidence="1" id="KW-1133">Transmembrane helix</keyword>
<gene>
    <name evidence="2" type="ORF">FRX31_034867</name>
</gene>
<evidence type="ECO:0000313" key="3">
    <source>
        <dbReference type="Proteomes" id="UP000554482"/>
    </source>
</evidence>
<dbReference type="AlphaFoldDB" id="A0A7J6USI2"/>
<evidence type="ECO:0000313" key="2">
    <source>
        <dbReference type="EMBL" id="KAF5175544.1"/>
    </source>
</evidence>
<dbReference type="PANTHER" id="PTHR33825">
    <property type="entry name" value="CHITINASE-LIKE PROTEIN"/>
    <property type="match status" value="1"/>
</dbReference>
<evidence type="ECO:0000256" key="1">
    <source>
        <dbReference type="SAM" id="Phobius"/>
    </source>
</evidence>
<comment type="caution">
    <text evidence="2">The sequence shown here is derived from an EMBL/GenBank/DDBJ whole genome shotgun (WGS) entry which is preliminary data.</text>
</comment>